<dbReference type="SMART" id="SM00482">
    <property type="entry name" value="POLAc"/>
    <property type="match status" value="1"/>
</dbReference>
<evidence type="ECO:0000259" key="3">
    <source>
        <dbReference type="SMART" id="SM00474"/>
    </source>
</evidence>
<dbReference type="PANTHER" id="PTHR10133">
    <property type="entry name" value="DNA POLYMERASE I"/>
    <property type="match status" value="1"/>
</dbReference>
<gene>
    <name evidence="6" type="ORF">DXC51_11950</name>
</gene>
<dbReference type="PRINTS" id="PR00868">
    <property type="entry name" value="DNAPOLI"/>
</dbReference>
<proteinExistence type="inferred from homology"/>
<dbReference type="Gene3D" id="1.10.150.20">
    <property type="entry name" value="5' to 3' exonuclease, C-terminal subdomain"/>
    <property type="match status" value="1"/>
</dbReference>
<keyword evidence="6" id="KW-0540">Nuclease</keyword>
<dbReference type="InterPro" id="IPR002298">
    <property type="entry name" value="DNA_polymerase_A"/>
</dbReference>
<feature type="domain" description="Exonuclease" evidence="4">
    <location>
        <begin position="23"/>
        <end position="189"/>
    </location>
</feature>
<dbReference type="RefSeq" id="WP_117544663.1">
    <property type="nucleotide sequence ID" value="NZ_QVLV01000007.1"/>
</dbReference>
<organism evidence="6 7">
    <name type="scientific">Eisenbergiella massiliensis</name>
    <dbReference type="NCBI Taxonomy" id="1720294"/>
    <lineage>
        <taxon>Bacteria</taxon>
        <taxon>Bacillati</taxon>
        <taxon>Bacillota</taxon>
        <taxon>Clostridia</taxon>
        <taxon>Lachnospirales</taxon>
        <taxon>Lachnospiraceae</taxon>
        <taxon>Eisenbergiella</taxon>
    </lineage>
</organism>
<dbReference type="InterPro" id="IPR013520">
    <property type="entry name" value="Ribonucl_H"/>
</dbReference>
<dbReference type="GO" id="GO:0003887">
    <property type="term" value="F:DNA-directed DNA polymerase activity"/>
    <property type="evidence" value="ECO:0007669"/>
    <property type="project" value="InterPro"/>
</dbReference>
<evidence type="ECO:0000256" key="2">
    <source>
        <dbReference type="ARBA" id="ARBA00020311"/>
    </source>
</evidence>
<keyword evidence="6" id="KW-0269">Exonuclease</keyword>
<dbReference type="Pfam" id="PF00476">
    <property type="entry name" value="DNA_pol_A"/>
    <property type="match status" value="1"/>
</dbReference>
<accession>A0A3E3I4T3</accession>
<comment type="similarity">
    <text evidence="1">Belongs to the DNA polymerase type-A family.</text>
</comment>
<evidence type="ECO:0000313" key="6">
    <source>
        <dbReference type="EMBL" id="RGE60301.1"/>
    </source>
</evidence>
<dbReference type="GeneID" id="97987568"/>
<dbReference type="SUPFAM" id="SSF56672">
    <property type="entry name" value="DNA/RNA polymerases"/>
    <property type="match status" value="1"/>
</dbReference>
<dbReference type="Gene3D" id="1.20.1060.10">
    <property type="entry name" value="Taq DNA Polymerase, Chain T, domain 4"/>
    <property type="match status" value="1"/>
</dbReference>
<dbReference type="InterPro" id="IPR036397">
    <property type="entry name" value="RNaseH_sf"/>
</dbReference>
<protein>
    <recommendedName>
        <fullName evidence="2">DNA polymerase I</fullName>
    </recommendedName>
</protein>
<evidence type="ECO:0000313" key="7">
    <source>
        <dbReference type="Proteomes" id="UP000260812"/>
    </source>
</evidence>
<dbReference type="SMART" id="SM00479">
    <property type="entry name" value="EXOIII"/>
    <property type="match status" value="1"/>
</dbReference>
<dbReference type="Pfam" id="PF01612">
    <property type="entry name" value="DNA_pol_A_exo1"/>
    <property type="match status" value="1"/>
</dbReference>
<dbReference type="GO" id="GO:0006302">
    <property type="term" value="P:double-strand break repair"/>
    <property type="evidence" value="ECO:0007669"/>
    <property type="project" value="TreeGrafter"/>
</dbReference>
<dbReference type="AlphaFoldDB" id="A0A3E3I4T3"/>
<sequence>MEYILVRTPEEGEPFLEQLKKAPVLAVDTETTGLDVHRDRLRLIQIGAPGMPVLLIDCFSFLGGGTEDRRDRTAGPEKGTAFLREALEGDSVKIFHNAKFDLQFLRKAGVCAVPVFDTMLAAELLRPCGGPRKVNLAAVSEHYLGETLDKTEQTGDWSGSLTASQLEYAALDSGVLLRLWECLGKQLQDNGLERVAQIEFACAPALAWTEYDGICLDLEQWEVLCADIQEQYEKSLKALYAFSGEPTFQLTLWGTQEAVDVNFDSNVYVLRLLRDNGIHVPNTSRYSLAPYHNHPLVKALTDYRRYSKLLSGFLHPLPAQIHPVTGRLHPKYGQIGAYSGRMCCWGPNIQQIPREARFRSCFIAPEGRKLVLADYSQIELRVAAQISGDVRMKGAYARGEDLHRLTASLISDIPAEQVTSAQRQAAKAVNFGLIFGMGAAGLQQYAAQSYGVDMTLEEAKKFRDSFFNAYAGISWWHHDLKVGTFWEGRTLTGRKFLFSPRSGVADMANTPVQGTAADILKRALGLLFEEIVGRDWKIVGIVHDEILMEVPETEALEAAARLKTVMESAGKDILRSVPCVAEAKTADSWAAK</sequence>
<dbReference type="InterPro" id="IPR002562">
    <property type="entry name" value="3'-5'_exonuclease_dom"/>
</dbReference>
<dbReference type="NCBIfam" id="NF011539">
    <property type="entry name" value="PRK14975.1-3"/>
    <property type="match status" value="1"/>
</dbReference>
<evidence type="ECO:0000259" key="4">
    <source>
        <dbReference type="SMART" id="SM00479"/>
    </source>
</evidence>
<reference evidence="6" key="1">
    <citation type="submission" date="2018-08" db="EMBL/GenBank/DDBJ databases">
        <title>A genome reference for cultivated species of the human gut microbiota.</title>
        <authorList>
            <person name="Zou Y."/>
            <person name="Xue W."/>
            <person name="Luo G."/>
        </authorList>
    </citation>
    <scope>NUCLEOTIDE SEQUENCE [LARGE SCALE GENOMIC DNA]</scope>
    <source>
        <strain evidence="6">TF05-5AC</strain>
    </source>
</reference>
<dbReference type="SUPFAM" id="SSF53098">
    <property type="entry name" value="Ribonuclease H-like"/>
    <property type="match status" value="1"/>
</dbReference>
<dbReference type="Proteomes" id="UP000260812">
    <property type="component" value="Unassembled WGS sequence"/>
</dbReference>
<dbReference type="SMART" id="SM00474">
    <property type="entry name" value="35EXOc"/>
    <property type="match status" value="1"/>
</dbReference>
<feature type="domain" description="DNA-directed DNA polymerase family A palm" evidence="5">
    <location>
        <begin position="355"/>
        <end position="554"/>
    </location>
</feature>
<dbReference type="GO" id="GO:0008408">
    <property type="term" value="F:3'-5' exonuclease activity"/>
    <property type="evidence" value="ECO:0007669"/>
    <property type="project" value="InterPro"/>
</dbReference>
<dbReference type="InterPro" id="IPR012337">
    <property type="entry name" value="RNaseH-like_sf"/>
</dbReference>
<feature type="domain" description="3'-5' exonuclease" evidence="3">
    <location>
        <begin position="3"/>
        <end position="188"/>
    </location>
</feature>
<keyword evidence="6" id="KW-0378">Hydrolase</keyword>
<dbReference type="PANTHER" id="PTHR10133:SF62">
    <property type="entry name" value="DNA POLYMERASE THETA"/>
    <property type="match status" value="1"/>
</dbReference>
<comment type="caution">
    <text evidence="6">The sequence shown here is derived from an EMBL/GenBank/DDBJ whole genome shotgun (WGS) entry which is preliminary data.</text>
</comment>
<name>A0A3E3I4T3_9FIRM</name>
<dbReference type="InterPro" id="IPR001098">
    <property type="entry name" value="DNA-dir_DNA_pol_A_palm_dom"/>
</dbReference>
<dbReference type="EMBL" id="QVLV01000007">
    <property type="protein sequence ID" value="RGE60301.1"/>
    <property type="molecule type" value="Genomic_DNA"/>
</dbReference>
<evidence type="ECO:0000259" key="5">
    <source>
        <dbReference type="SMART" id="SM00482"/>
    </source>
</evidence>
<dbReference type="Gene3D" id="3.30.70.370">
    <property type="match status" value="1"/>
</dbReference>
<dbReference type="GO" id="GO:0003677">
    <property type="term" value="F:DNA binding"/>
    <property type="evidence" value="ECO:0007669"/>
    <property type="project" value="InterPro"/>
</dbReference>
<keyword evidence="7" id="KW-1185">Reference proteome</keyword>
<dbReference type="GO" id="GO:0006261">
    <property type="term" value="P:DNA-templated DNA replication"/>
    <property type="evidence" value="ECO:0007669"/>
    <property type="project" value="InterPro"/>
</dbReference>
<dbReference type="CDD" id="cd06142">
    <property type="entry name" value="RNaseD_exo"/>
    <property type="match status" value="1"/>
</dbReference>
<dbReference type="CDD" id="cd08639">
    <property type="entry name" value="DNA_pol_A_Aquificae_like"/>
    <property type="match status" value="1"/>
</dbReference>
<evidence type="ECO:0000256" key="1">
    <source>
        <dbReference type="ARBA" id="ARBA00007705"/>
    </source>
</evidence>
<dbReference type="Gene3D" id="3.30.420.10">
    <property type="entry name" value="Ribonuclease H-like superfamily/Ribonuclease H"/>
    <property type="match status" value="1"/>
</dbReference>
<dbReference type="InterPro" id="IPR043502">
    <property type="entry name" value="DNA/RNA_pol_sf"/>
</dbReference>